<evidence type="ECO:0000313" key="1">
    <source>
        <dbReference type="EMBL" id="RVW94797.1"/>
    </source>
</evidence>
<comment type="caution">
    <text evidence="1">The sequence shown here is derived from an EMBL/GenBank/DDBJ whole genome shotgun (WGS) entry which is preliminary data.</text>
</comment>
<evidence type="ECO:0000313" key="2">
    <source>
        <dbReference type="Proteomes" id="UP000288805"/>
    </source>
</evidence>
<sequence length="133" mass="15304">MFMVNDLLMRLMRTETPLCILQQQIAQQHQKRFHLWPPLLQQRTIEILKAASAKQAKKLEGILEQEDLIIESIRDKRRKEMAGNPHSNGNISCNSHIYNRIHPSRGRPSEGPHQGMAVLTGKQHSKLLLSLIQ</sequence>
<protein>
    <submittedName>
        <fullName evidence="1">Uncharacterized protein</fullName>
    </submittedName>
</protein>
<reference evidence="1 2" key="1">
    <citation type="journal article" date="2018" name="PLoS Genet.">
        <title>Population sequencing reveals clonal diversity and ancestral inbreeding in the grapevine cultivar Chardonnay.</title>
        <authorList>
            <person name="Roach M.J."/>
            <person name="Johnson D.L."/>
            <person name="Bohlmann J."/>
            <person name="van Vuuren H.J."/>
            <person name="Jones S.J."/>
            <person name="Pretorius I.S."/>
            <person name="Schmidt S.A."/>
            <person name="Borneman A.R."/>
        </authorList>
    </citation>
    <scope>NUCLEOTIDE SEQUENCE [LARGE SCALE GENOMIC DNA]</scope>
    <source>
        <strain evidence="2">cv. Chardonnay</strain>
        <tissue evidence="1">Leaf</tissue>
    </source>
</reference>
<name>A0A438IDP8_VITVI</name>
<dbReference type="Proteomes" id="UP000288805">
    <property type="component" value="Unassembled WGS sequence"/>
</dbReference>
<gene>
    <name evidence="1" type="ORF">CK203_029922</name>
</gene>
<accession>A0A438IDP8</accession>
<dbReference type="AlphaFoldDB" id="A0A438IDP8"/>
<organism evidence="1 2">
    <name type="scientific">Vitis vinifera</name>
    <name type="common">Grape</name>
    <dbReference type="NCBI Taxonomy" id="29760"/>
    <lineage>
        <taxon>Eukaryota</taxon>
        <taxon>Viridiplantae</taxon>
        <taxon>Streptophyta</taxon>
        <taxon>Embryophyta</taxon>
        <taxon>Tracheophyta</taxon>
        <taxon>Spermatophyta</taxon>
        <taxon>Magnoliopsida</taxon>
        <taxon>eudicotyledons</taxon>
        <taxon>Gunneridae</taxon>
        <taxon>Pentapetalae</taxon>
        <taxon>rosids</taxon>
        <taxon>Vitales</taxon>
        <taxon>Vitaceae</taxon>
        <taxon>Viteae</taxon>
        <taxon>Vitis</taxon>
    </lineage>
</organism>
<dbReference type="EMBL" id="QGNW01000119">
    <property type="protein sequence ID" value="RVW94797.1"/>
    <property type="molecule type" value="Genomic_DNA"/>
</dbReference>
<proteinExistence type="predicted"/>